<keyword evidence="2" id="KW-0238">DNA-binding</keyword>
<dbReference type="RefSeq" id="WP_017824276.1">
    <property type="nucleotide sequence ID" value="NZ_AORC01000028.1"/>
</dbReference>
<dbReference type="HOGENOM" id="CLU_041141_1_0_11"/>
<keyword evidence="3" id="KW-0804">Transcription</keyword>
<proteinExistence type="predicted"/>
<dbReference type="PIRSF" id="PIRSF016838">
    <property type="entry name" value="PafC"/>
    <property type="match status" value="1"/>
</dbReference>
<dbReference type="InterPro" id="IPR001034">
    <property type="entry name" value="DeoR_HTH"/>
</dbReference>
<dbReference type="InterPro" id="IPR026881">
    <property type="entry name" value="WYL_dom"/>
</dbReference>
<gene>
    <name evidence="5" type="ORF">D641_0114785</name>
</gene>
<reference evidence="5 6" key="1">
    <citation type="journal article" date="2013" name="Genome Announc.">
        <title>Draft genome sequence of an Actinobacterium, Brachybacterium muris strain UCD-AY4.</title>
        <authorList>
            <person name="Lo J.R."/>
            <person name="Lang J.M."/>
            <person name="Darling A.E."/>
            <person name="Eisen J.A."/>
            <person name="Coil D.A."/>
        </authorList>
    </citation>
    <scope>NUCLEOTIDE SEQUENCE [LARGE SCALE GENOMIC DNA]</scope>
    <source>
        <strain evidence="5 6">UCD-AY4</strain>
    </source>
</reference>
<protein>
    <recommendedName>
        <fullName evidence="4">HTH deoR-type domain-containing protein</fullName>
    </recommendedName>
</protein>
<dbReference type="STRING" id="1249481.D641_0114785"/>
<dbReference type="PANTHER" id="PTHR34580:SF3">
    <property type="entry name" value="PROTEIN PAFB"/>
    <property type="match status" value="1"/>
</dbReference>
<evidence type="ECO:0000259" key="4">
    <source>
        <dbReference type="PROSITE" id="PS51000"/>
    </source>
</evidence>
<name>A0A022KXG0_9MICO</name>
<organism evidence="5 6">
    <name type="scientific">Brachybacterium muris UCD-AY4</name>
    <dbReference type="NCBI Taxonomy" id="1249481"/>
    <lineage>
        <taxon>Bacteria</taxon>
        <taxon>Bacillati</taxon>
        <taxon>Actinomycetota</taxon>
        <taxon>Actinomycetes</taxon>
        <taxon>Micrococcales</taxon>
        <taxon>Dermabacteraceae</taxon>
        <taxon>Brachybacterium</taxon>
    </lineage>
</organism>
<dbReference type="PROSITE" id="PS00894">
    <property type="entry name" value="HTH_DEOR_1"/>
    <property type="match status" value="1"/>
</dbReference>
<dbReference type="Gene3D" id="1.10.10.10">
    <property type="entry name" value="Winged helix-like DNA-binding domain superfamily/Winged helix DNA-binding domain"/>
    <property type="match status" value="1"/>
</dbReference>
<evidence type="ECO:0000256" key="3">
    <source>
        <dbReference type="ARBA" id="ARBA00023163"/>
    </source>
</evidence>
<evidence type="ECO:0000313" key="5">
    <source>
        <dbReference type="EMBL" id="EYT47663.1"/>
    </source>
</evidence>
<dbReference type="EMBL" id="AORC01000028">
    <property type="protein sequence ID" value="EYT47663.1"/>
    <property type="molecule type" value="Genomic_DNA"/>
</dbReference>
<dbReference type="InterPro" id="IPR018356">
    <property type="entry name" value="Tscrpt_reg_HTH_DeoR_CS"/>
</dbReference>
<dbReference type="PROSITE" id="PS52050">
    <property type="entry name" value="WYL"/>
    <property type="match status" value="1"/>
</dbReference>
<dbReference type="InterPro" id="IPR028349">
    <property type="entry name" value="PafC-like"/>
</dbReference>
<comment type="caution">
    <text evidence="5">The sequence shown here is derived from an EMBL/GenBank/DDBJ whole genome shotgun (WGS) entry which is preliminary data.</text>
</comment>
<dbReference type="PROSITE" id="PS51000">
    <property type="entry name" value="HTH_DEOR_2"/>
    <property type="match status" value="1"/>
</dbReference>
<sequence length="319" mass="34728">MSTISARVLELLTLLQSRRHWSGEELARRLEVSPRTLRRDVESLQDLGYPITTTRGTGGGYQLAPGGSLPPLVLNEDEAAAVVIALKEAAIGSHPTEATAAVTALAKIVQVLPAKIRSRIDSLQRVATLPGPYGTPAAVDTTVLTIFALAARDHETLTFDYTDSKGTSTSRRVHPHHIVSLDQRLYLIVHDLDRAAWRIFRIDRASNPQRTRQTFTPKPLPVEDPAEYVRSRLYEAWTVYEVTATVQAPAQDVQEKLGGWGEATPINENSCAVRIPTSDLDWATFALAAIHAPFTIHGPAEAITHAAAWGSRLAAAANT</sequence>
<keyword evidence="6" id="KW-1185">Reference proteome</keyword>
<keyword evidence="1" id="KW-0805">Transcription regulation</keyword>
<dbReference type="SMART" id="SM00420">
    <property type="entry name" value="HTH_DEOR"/>
    <property type="match status" value="1"/>
</dbReference>
<evidence type="ECO:0000313" key="6">
    <source>
        <dbReference type="Proteomes" id="UP000019754"/>
    </source>
</evidence>
<dbReference type="SUPFAM" id="SSF46785">
    <property type="entry name" value="Winged helix' DNA-binding domain"/>
    <property type="match status" value="1"/>
</dbReference>
<dbReference type="InterPro" id="IPR036388">
    <property type="entry name" value="WH-like_DNA-bd_sf"/>
</dbReference>
<accession>A0A022KXG0</accession>
<dbReference type="Proteomes" id="UP000019754">
    <property type="component" value="Unassembled WGS sequence"/>
</dbReference>
<evidence type="ECO:0000256" key="2">
    <source>
        <dbReference type="ARBA" id="ARBA00023125"/>
    </source>
</evidence>
<dbReference type="InterPro" id="IPR013196">
    <property type="entry name" value="HTH_11"/>
</dbReference>
<dbReference type="GO" id="GO:0003700">
    <property type="term" value="F:DNA-binding transcription factor activity"/>
    <property type="evidence" value="ECO:0007669"/>
    <property type="project" value="InterPro"/>
</dbReference>
<dbReference type="OrthoDB" id="8555652at2"/>
<dbReference type="PANTHER" id="PTHR34580">
    <property type="match status" value="1"/>
</dbReference>
<feature type="domain" description="HTH deoR-type" evidence="4">
    <location>
        <begin position="4"/>
        <end position="62"/>
    </location>
</feature>
<dbReference type="AlphaFoldDB" id="A0A022KXG0"/>
<dbReference type="Pfam" id="PF08279">
    <property type="entry name" value="HTH_11"/>
    <property type="match status" value="1"/>
</dbReference>
<dbReference type="GO" id="GO:0003677">
    <property type="term" value="F:DNA binding"/>
    <property type="evidence" value="ECO:0007669"/>
    <property type="project" value="UniProtKB-KW"/>
</dbReference>
<evidence type="ECO:0000256" key="1">
    <source>
        <dbReference type="ARBA" id="ARBA00023015"/>
    </source>
</evidence>
<dbReference type="Pfam" id="PF13280">
    <property type="entry name" value="WYL"/>
    <property type="match status" value="1"/>
</dbReference>
<dbReference type="InterPro" id="IPR036390">
    <property type="entry name" value="WH_DNA-bd_sf"/>
</dbReference>
<dbReference type="InterPro" id="IPR051534">
    <property type="entry name" value="CBASS_pafABC_assoc_protein"/>
</dbReference>